<dbReference type="InterPro" id="IPR005154">
    <property type="entry name" value="Glyco_hydro_67_aGlcAse_N"/>
</dbReference>
<evidence type="ECO:0000256" key="3">
    <source>
        <dbReference type="ARBA" id="ARBA00022801"/>
    </source>
</evidence>
<gene>
    <name evidence="11" type="ORF">J421_5132</name>
</gene>
<dbReference type="Pfam" id="PF07488">
    <property type="entry name" value="Glyco_hydro_67M"/>
    <property type="match status" value="1"/>
</dbReference>
<dbReference type="PATRIC" id="fig|861299.3.peg.5188"/>
<comment type="subunit">
    <text evidence="7">Homodimer.</text>
</comment>
<evidence type="ECO:0000256" key="4">
    <source>
        <dbReference type="ARBA" id="ARBA00023277"/>
    </source>
</evidence>
<dbReference type="Proteomes" id="UP000019151">
    <property type="component" value="Plasmid 1"/>
</dbReference>
<feature type="domain" description="Alpha glucuronidase N-terminal" evidence="8">
    <location>
        <begin position="18"/>
        <end position="139"/>
    </location>
</feature>
<name>W0RQB1_9BACT</name>
<proteinExistence type="inferred from homology"/>
<dbReference type="SUPFAM" id="SSF55545">
    <property type="entry name" value="beta-N-acetylhexosaminidase-like domain"/>
    <property type="match status" value="1"/>
</dbReference>
<keyword evidence="6 7" id="KW-0624">Polysaccharide degradation</keyword>
<dbReference type="AlphaFoldDB" id="W0RQB1"/>
<dbReference type="GO" id="GO:0046559">
    <property type="term" value="F:alpha-glucuronidase activity"/>
    <property type="evidence" value="ECO:0007669"/>
    <property type="project" value="InterPro"/>
</dbReference>
<evidence type="ECO:0000259" key="8">
    <source>
        <dbReference type="Pfam" id="PF03648"/>
    </source>
</evidence>
<keyword evidence="3 7" id="KW-0378">Hydrolase</keyword>
<dbReference type="Gene3D" id="3.20.20.80">
    <property type="entry name" value="Glycosidases"/>
    <property type="match status" value="1"/>
</dbReference>
<geneLocation type="plasmid" evidence="11 12">
    <name>1</name>
</geneLocation>
<evidence type="ECO:0000259" key="9">
    <source>
        <dbReference type="Pfam" id="PF07477"/>
    </source>
</evidence>
<dbReference type="EC" id="3.2.1.131" evidence="7"/>
<dbReference type="InterPro" id="IPR011099">
    <property type="entry name" value="Glyco_hydro_67_C"/>
</dbReference>
<evidence type="ECO:0000256" key="2">
    <source>
        <dbReference type="ARBA" id="ARBA00022651"/>
    </source>
</evidence>
<evidence type="ECO:0000256" key="7">
    <source>
        <dbReference type="RuleBase" id="RU361198"/>
    </source>
</evidence>
<dbReference type="EMBL" id="CP007129">
    <property type="protein sequence ID" value="AHG92667.1"/>
    <property type="molecule type" value="Genomic_DNA"/>
</dbReference>
<dbReference type="InterPro" id="IPR017853">
    <property type="entry name" value="GH"/>
</dbReference>
<evidence type="ECO:0000313" key="12">
    <source>
        <dbReference type="Proteomes" id="UP000019151"/>
    </source>
</evidence>
<keyword evidence="4 7" id="KW-0119">Carbohydrate metabolism</keyword>
<keyword evidence="2 7" id="KW-0858">Xylan degradation</keyword>
<dbReference type="Gene3D" id="3.90.1330.10">
    <property type="entry name" value="Alpha-glucuronidase, C-terminal domain"/>
    <property type="match status" value="1"/>
</dbReference>
<accession>W0RQB1</accession>
<dbReference type="OrthoDB" id="339499at2"/>
<evidence type="ECO:0000256" key="1">
    <source>
        <dbReference type="ARBA" id="ARBA00008833"/>
    </source>
</evidence>
<dbReference type="GO" id="GO:0045493">
    <property type="term" value="P:xylan catabolic process"/>
    <property type="evidence" value="ECO:0007669"/>
    <property type="project" value="UniProtKB-KW"/>
</dbReference>
<evidence type="ECO:0000259" key="10">
    <source>
        <dbReference type="Pfam" id="PF07488"/>
    </source>
</evidence>
<keyword evidence="11" id="KW-0614">Plasmid</keyword>
<dbReference type="HOGENOM" id="CLU_007125_1_0_0"/>
<dbReference type="Gene3D" id="3.30.379.10">
    <property type="entry name" value="Chitobiase/beta-hexosaminidase domain 2-like"/>
    <property type="match status" value="1"/>
</dbReference>
<feature type="domain" description="Glycosyl hydrolase family 67 C-terminal" evidence="9">
    <location>
        <begin position="477"/>
        <end position="687"/>
    </location>
</feature>
<evidence type="ECO:0000313" key="11">
    <source>
        <dbReference type="EMBL" id="AHG92667.1"/>
    </source>
</evidence>
<evidence type="ECO:0000256" key="5">
    <source>
        <dbReference type="ARBA" id="ARBA00023295"/>
    </source>
</evidence>
<evidence type="ECO:0000256" key="6">
    <source>
        <dbReference type="ARBA" id="ARBA00023326"/>
    </source>
</evidence>
<keyword evidence="12" id="KW-1185">Reference proteome</keyword>
<dbReference type="GO" id="GO:0033939">
    <property type="term" value="F:xylan alpha-1,2-glucuronosidase activity"/>
    <property type="evidence" value="ECO:0007669"/>
    <property type="project" value="UniProtKB-EC"/>
</dbReference>
<dbReference type="InParanoid" id="W0RQB1"/>
<dbReference type="KEGG" id="gba:J421_5132"/>
<dbReference type="PANTHER" id="PTHR39207:SF1">
    <property type="entry name" value="ALPHA-GLUCURONIDASE A"/>
    <property type="match status" value="1"/>
</dbReference>
<dbReference type="Pfam" id="PF07477">
    <property type="entry name" value="Glyco_hydro_67C"/>
    <property type="match status" value="1"/>
</dbReference>
<keyword evidence="5 7" id="KW-0326">Glycosidase</keyword>
<dbReference type="GO" id="GO:0005576">
    <property type="term" value="C:extracellular region"/>
    <property type="evidence" value="ECO:0007669"/>
    <property type="project" value="InterPro"/>
</dbReference>
<dbReference type="PANTHER" id="PTHR39207">
    <property type="entry name" value="ALPHA-GLUCURONIDASE A"/>
    <property type="match status" value="1"/>
</dbReference>
<dbReference type="InterPro" id="IPR011100">
    <property type="entry name" value="Glyco_hydro_67_cat"/>
</dbReference>
<dbReference type="SUPFAM" id="SSF51445">
    <property type="entry name" value="(Trans)glycosidases"/>
    <property type="match status" value="1"/>
</dbReference>
<reference evidence="11 12" key="1">
    <citation type="journal article" date="2014" name="Genome Announc.">
        <title>Genome Sequence and Methylome of Soil Bacterium Gemmatirosa kalamazoonensis KBS708T, a Member of the Rarely Cultivated Gemmatimonadetes Phylum.</title>
        <authorList>
            <person name="Debruyn J.M."/>
            <person name="Radosevich M."/>
            <person name="Wommack K.E."/>
            <person name="Polson S.W."/>
            <person name="Hauser L.J."/>
            <person name="Fawaz M.N."/>
            <person name="Korlach J."/>
            <person name="Tsai Y.C."/>
        </authorList>
    </citation>
    <scope>NUCLEOTIDE SEQUENCE [LARGE SCALE GENOMIC DNA]</scope>
    <source>
        <strain evidence="11 12">KBS708</strain>
        <plasmid evidence="12">Plasmid 1</plasmid>
    </source>
</reference>
<organism evidence="11 12">
    <name type="scientific">Gemmatirosa kalamazoonensis</name>
    <dbReference type="NCBI Taxonomy" id="861299"/>
    <lineage>
        <taxon>Bacteria</taxon>
        <taxon>Pseudomonadati</taxon>
        <taxon>Gemmatimonadota</taxon>
        <taxon>Gemmatimonadia</taxon>
        <taxon>Gemmatimonadales</taxon>
        <taxon>Gemmatimonadaceae</taxon>
        <taxon>Gemmatirosa</taxon>
    </lineage>
</organism>
<dbReference type="Pfam" id="PF03648">
    <property type="entry name" value="Glyco_hydro_67N"/>
    <property type="match status" value="1"/>
</dbReference>
<protein>
    <recommendedName>
        <fullName evidence="7">Xylan alpha-1,2-glucuronidase</fullName>
        <ecNumber evidence="7">3.2.1.131</ecNumber>
    </recommendedName>
</protein>
<sequence>MAAPLRGQQPPAESGYDLWLRYVGVEDAALRRAYASRITHLVVQGASPSLRAAAGELERGIRGLLGAGVPVEAEVRGQGALVVGTPASSAIVRHLGWGRELDALGPEGFVIRSTRVADRPVTIIASSGDAGALYGAFHLLRLLQTGRPIDTLRVAERPRLARRMLDHWDNLDGTIERGYAGASIWRWAELPARIDPRLVDYARANASIGINGVVLNNVNADPRVLRADYLAKVAAIASALRPYNVRVYLSANFGAPLPPSSTPDAMKKWGGIGSLPTADPLDPRVARWWREKADEIYRLIPDFGGFLVKASSEGMPGPQDYGRSHVDGANMLAAALAPHGGVVMWRAFVYPKNADPDRVKRGYKEFVPLDGRFAANVFVQPKNGPLDFQPREPFNPLFGAMPDTPLMPELQITQEYLGRATHLVYLAPMWKEFLDADTHARGAGSTVARIVERAPNGTSGMTGIAGVANVGADSDWTGHHFAQANWYAFGRLAWDPSLPSDAVAEEWARMTWSNRPRVVRTVESMMLGSWEAAVSDMTPLGLSLTVDGQHYDPGLERREGEYWHADSLGIGYDRSSRGSDYVGQYHEPLRRLWDEPATTPPELLLWFHRVSWDFRLPNGRTVWAELVHRYDDGARYGDDLLASWRTLAGDVDARRWREVQDRLEQQRAHALRWRDASVAYFGCRSGRTRCGG</sequence>
<feature type="domain" description="Glycosyl hydrolase family 67 catalytic" evidence="10">
    <location>
        <begin position="143"/>
        <end position="476"/>
    </location>
</feature>
<comment type="similarity">
    <text evidence="1 7">Belongs to the glycosyl hydrolase 67 family.</text>
</comment>
<dbReference type="InterPro" id="IPR037054">
    <property type="entry name" value="A-glucoronidase_C_sf"/>
</dbReference>
<dbReference type="InterPro" id="IPR029018">
    <property type="entry name" value="Hex-like_dom2"/>
</dbReference>
<comment type="catalytic activity">
    <reaction evidence="7">
        <text>Hydrolysis of (1-&gt;2)-alpha-D-(4-O-methyl)glucuronosyl links in the main chain of hardwood xylans.</text>
        <dbReference type="EC" id="3.2.1.131"/>
    </reaction>
</comment>